<dbReference type="Gene3D" id="3.30.565.10">
    <property type="entry name" value="Histidine kinase-like ATPase, C-terminal domain"/>
    <property type="match status" value="1"/>
</dbReference>
<dbReference type="InterPro" id="IPR020568">
    <property type="entry name" value="Ribosomal_Su5_D2-typ_SF"/>
</dbReference>
<evidence type="ECO:0000256" key="3">
    <source>
        <dbReference type="ARBA" id="ARBA00006082"/>
    </source>
</evidence>
<dbReference type="FunFam" id="3.30.565.10:FF:000034">
    <property type="entry name" value="DNA mismatch repair protein mlh1, putative"/>
    <property type="match status" value="1"/>
</dbReference>
<feature type="domain" description="DNA mismatch repair protein S5" evidence="17">
    <location>
        <begin position="216"/>
        <end position="335"/>
    </location>
</feature>
<evidence type="ECO:0000256" key="2">
    <source>
        <dbReference type="ARBA" id="ARBA00004286"/>
    </source>
</evidence>
<feature type="region of interest" description="Disordered" evidence="16">
    <location>
        <begin position="726"/>
        <end position="748"/>
    </location>
</feature>
<keyword evidence="8" id="KW-0067">ATP-binding</keyword>
<keyword evidence="10" id="KW-0234">DNA repair</keyword>
<sequence>MSLVAGVIRRLDETVVNRIAAGEVIQRPANAIKEMIENCLDAKSTSIQVVVKEGGLKLIQIQDNGTGIRKEDLEIVCERFTTSKLQSFEDLAHISTYGFRGEALASISHVAHVTITTKTVDGKCAYRAHYSDGKLKAPPKPCAGNQGTQITVEDLFYNVSTRRKALKNPSEEYGKILEVVGRYAIHNSGIGFSVKKQGETVADVRTLPNATTVDNIRSIFGNAVSRELIEVECEDKTLAFKMSGYISNANYSVKKCIFLLFINHRLVESASLRKAIETVYAAYLPKSTHPFLYLSLEISPQNVDVNVHPTKHEVHFLHEDSILERVQQHIESRLLGANASRTYFTQVGAPHPALSPTLLPGLTGPSGEAVKSTASVTSSSTAGSADRVYAHQMVRTDCREQKLDAFLQPVSKALSSQPQAVVPEHRTDASSSGTRQQDEEMLELPAPAEVAARSQALEDDATMRTADLAEKRGPSSSPENLRKRPREDSDVEMVEDASRKEMTAACTPRRRIINLTSVLSLQEEINERGHEITTRWNELKRGLSLPFLASSFSSSRSGPLSVCMWGKAWGLLPREVCTLPVIRAWPVVDGAANWLLISVSVKICSPCFYSLCYWLSSWELLKSFLNNERKEREPCFPFRKESAGSTEAGPEALAPGGCGHGRACSRRGPREPEDCSPFLWAPSLASAQRYVLKMEGALVNVDSDRRCPQTPSAVGVTGVEPGLSSVPTSCLSRAPPPRPRPGCASGPRAALGRRLSAAQIQLTGFKAGTRSRHPAAHSERRETTWALARASAASRAGK</sequence>
<dbReference type="InterPro" id="IPR036890">
    <property type="entry name" value="HATPase_C_sf"/>
</dbReference>
<dbReference type="InterPro" id="IPR013507">
    <property type="entry name" value="DNA_mismatch_S5_2-like"/>
</dbReference>
<dbReference type="InterPro" id="IPR038973">
    <property type="entry name" value="MutL/Mlh/Pms-like"/>
</dbReference>
<dbReference type="Gene3D" id="3.30.230.10">
    <property type="match status" value="1"/>
</dbReference>
<keyword evidence="5" id="KW-0597">Phosphoprotein</keyword>
<keyword evidence="19" id="KW-1185">Reference proteome</keyword>
<feature type="non-terminal residue" evidence="18">
    <location>
        <position position="798"/>
    </location>
</feature>
<dbReference type="CDD" id="cd03483">
    <property type="entry name" value="MutL_Trans_MLH1"/>
    <property type="match status" value="1"/>
</dbReference>
<proteinExistence type="inferred from homology"/>
<dbReference type="Pfam" id="PF01119">
    <property type="entry name" value="DNA_mis_repair"/>
    <property type="match status" value="1"/>
</dbReference>
<comment type="subcellular location">
    <subcellularLocation>
        <location evidence="2">Chromosome</location>
    </subcellularLocation>
    <subcellularLocation>
        <location evidence="1">Nucleus</location>
    </subcellularLocation>
</comment>
<dbReference type="GO" id="GO:0005524">
    <property type="term" value="F:ATP binding"/>
    <property type="evidence" value="ECO:0007669"/>
    <property type="project" value="UniProtKB-KW"/>
</dbReference>
<feature type="region of interest" description="Disordered" evidence="16">
    <location>
        <begin position="764"/>
        <end position="798"/>
    </location>
</feature>
<dbReference type="SUPFAM" id="SSF55874">
    <property type="entry name" value="ATPase domain of HSP90 chaperone/DNA topoisomerase II/histidine kinase"/>
    <property type="match status" value="1"/>
</dbReference>
<evidence type="ECO:0000256" key="11">
    <source>
        <dbReference type="ARBA" id="ARBA00023242"/>
    </source>
</evidence>
<keyword evidence="11" id="KW-0539">Nucleus</keyword>
<evidence type="ECO:0000256" key="9">
    <source>
        <dbReference type="ARBA" id="ARBA00022990"/>
    </source>
</evidence>
<reference evidence="18 19" key="1">
    <citation type="journal article" date="2018" name="Mol. Genet. Genomics">
        <title>The red deer Cervus elaphus genome CerEla1.0: sequencing, annotating, genes, and chromosomes.</title>
        <authorList>
            <person name="Bana N.A."/>
            <person name="Nyiri A."/>
            <person name="Nagy J."/>
            <person name="Frank K."/>
            <person name="Nagy T."/>
            <person name="Steger V."/>
            <person name="Schiller M."/>
            <person name="Lakatos P."/>
            <person name="Sugar L."/>
            <person name="Horn P."/>
            <person name="Barta E."/>
            <person name="Orosz L."/>
        </authorList>
    </citation>
    <scope>NUCLEOTIDE SEQUENCE [LARGE SCALE GENOMIC DNA]</scope>
    <source>
        <strain evidence="18">Hungarian</strain>
    </source>
</reference>
<evidence type="ECO:0000313" key="19">
    <source>
        <dbReference type="Proteomes" id="UP000242450"/>
    </source>
</evidence>
<keyword evidence="7" id="KW-0227">DNA damage</keyword>
<keyword evidence="9" id="KW-0007">Acetylation</keyword>
<evidence type="ECO:0000256" key="15">
    <source>
        <dbReference type="ARBA" id="ARBA00082865"/>
    </source>
</evidence>
<dbReference type="GO" id="GO:0005694">
    <property type="term" value="C:chromosome"/>
    <property type="evidence" value="ECO:0007669"/>
    <property type="project" value="UniProtKB-SubCell"/>
</dbReference>
<evidence type="ECO:0000256" key="6">
    <source>
        <dbReference type="ARBA" id="ARBA00022741"/>
    </source>
</evidence>
<dbReference type="EMBL" id="MKHE01000024">
    <property type="protein sequence ID" value="OWK02670.1"/>
    <property type="molecule type" value="Genomic_DNA"/>
</dbReference>
<evidence type="ECO:0000256" key="5">
    <source>
        <dbReference type="ARBA" id="ARBA00022553"/>
    </source>
</evidence>
<evidence type="ECO:0000313" key="18">
    <source>
        <dbReference type="EMBL" id="OWK02670.1"/>
    </source>
</evidence>
<evidence type="ECO:0000256" key="10">
    <source>
        <dbReference type="ARBA" id="ARBA00023204"/>
    </source>
</evidence>
<dbReference type="GO" id="GO:0030983">
    <property type="term" value="F:mismatched DNA binding"/>
    <property type="evidence" value="ECO:0007669"/>
    <property type="project" value="InterPro"/>
</dbReference>
<gene>
    <name evidence="18" type="ORF">Celaphus_00010236</name>
</gene>
<dbReference type="InterPro" id="IPR002099">
    <property type="entry name" value="MutL/Mlh/PMS"/>
</dbReference>
<dbReference type="GO" id="GO:0031981">
    <property type="term" value="C:nuclear lumen"/>
    <property type="evidence" value="ECO:0007669"/>
    <property type="project" value="UniProtKB-ARBA"/>
</dbReference>
<dbReference type="GO" id="GO:0016446">
    <property type="term" value="P:somatic hypermutation of immunoglobulin genes"/>
    <property type="evidence" value="ECO:0007669"/>
    <property type="project" value="TreeGrafter"/>
</dbReference>
<evidence type="ECO:0000256" key="7">
    <source>
        <dbReference type="ARBA" id="ARBA00022763"/>
    </source>
</evidence>
<dbReference type="AlphaFoldDB" id="A0A212C9L4"/>
<dbReference type="GO" id="GO:0016887">
    <property type="term" value="F:ATP hydrolysis activity"/>
    <property type="evidence" value="ECO:0007669"/>
    <property type="project" value="InterPro"/>
</dbReference>
<dbReference type="PANTHER" id="PTHR10073">
    <property type="entry name" value="DNA MISMATCH REPAIR PROTEIN MLH, PMS, MUTL"/>
    <property type="match status" value="1"/>
</dbReference>
<dbReference type="SMART" id="SM01340">
    <property type="entry name" value="DNA_mis_repair"/>
    <property type="match status" value="1"/>
</dbReference>
<dbReference type="FunFam" id="3.30.230.10:FF:000014">
    <property type="entry name" value="DNA mismatch repair protein Mlh1"/>
    <property type="match status" value="1"/>
</dbReference>
<dbReference type="CDD" id="cd16926">
    <property type="entry name" value="HATPase_MutL-MLH-PMS-like"/>
    <property type="match status" value="1"/>
</dbReference>
<dbReference type="Pfam" id="PF13589">
    <property type="entry name" value="HATPase_c_3"/>
    <property type="match status" value="1"/>
</dbReference>
<comment type="caution">
    <text evidence="18">The sequence shown here is derived from an EMBL/GenBank/DDBJ whole genome shotgun (WGS) entry which is preliminary data.</text>
</comment>
<protein>
    <recommendedName>
        <fullName evidence="14">DNA mismatch repair protein MLH1</fullName>
    </recommendedName>
    <alternativeName>
        <fullName evidence="13">DNA mismatch repair protein Mlh1</fullName>
    </alternativeName>
    <alternativeName>
        <fullName evidence="15">MutL protein homolog 1</fullName>
    </alternativeName>
</protein>
<dbReference type="InterPro" id="IPR014762">
    <property type="entry name" value="DNA_mismatch_repair_CS"/>
</dbReference>
<dbReference type="NCBIfam" id="TIGR00585">
    <property type="entry name" value="mutl"/>
    <property type="match status" value="1"/>
</dbReference>
<evidence type="ECO:0000256" key="1">
    <source>
        <dbReference type="ARBA" id="ARBA00004123"/>
    </source>
</evidence>
<evidence type="ECO:0000256" key="16">
    <source>
        <dbReference type="SAM" id="MobiDB-lite"/>
    </source>
</evidence>
<dbReference type="GO" id="GO:0140664">
    <property type="term" value="F:ATP-dependent DNA damage sensor activity"/>
    <property type="evidence" value="ECO:0007669"/>
    <property type="project" value="InterPro"/>
</dbReference>
<accession>A0A212C9L4</accession>
<evidence type="ECO:0000256" key="13">
    <source>
        <dbReference type="ARBA" id="ARBA00071080"/>
    </source>
</evidence>
<keyword evidence="6" id="KW-0547">Nucleotide-binding</keyword>
<dbReference type="PROSITE" id="PS00058">
    <property type="entry name" value="DNA_MISMATCH_REPAIR_1"/>
    <property type="match status" value="1"/>
</dbReference>
<evidence type="ECO:0000256" key="14">
    <source>
        <dbReference type="ARBA" id="ARBA00072852"/>
    </source>
</evidence>
<evidence type="ECO:0000256" key="12">
    <source>
        <dbReference type="ARBA" id="ARBA00023306"/>
    </source>
</evidence>
<dbReference type="InterPro" id="IPR014721">
    <property type="entry name" value="Ribsml_uS5_D2-typ_fold_subgr"/>
</dbReference>
<evidence type="ECO:0000256" key="8">
    <source>
        <dbReference type="ARBA" id="ARBA00022840"/>
    </source>
</evidence>
<organism evidence="18 19">
    <name type="scientific">Cervus elaphus hippelaphus</name>
    <name type="common">European red deer</name>
    <dbReference type="NCBI Taxonomy" id="46360"/>
    <lineage>
        <taxon>Eukaryota</taxon>
        <taxon>Metazoa</taxon>
        <taxon>Chordata</taxon>
        <taxon>Craniata</taxon>
        <taxon>Vertebrata</taxon>
        <taxon>Euteleostomi</taxon>
        <taxon>Mammalia</taxon>
        <taxon>Eutheria</taxon>
        <taxon>Laurasiatheria</taxon>
        <taxon>Artiodactyla</taxon>
        <taxon>Ruminantia</taxon>
        <taxon>Pecora</taxon>
        <taxon>Cervidae</taxon>
        <taxon>Cervinae</taxon>
        <taxon>Cervus</taxon>
    </lineage>
</organism>
<name>A0A212C9L4_CEREH</name>
<dbReference type="OrthoDB" id="10263226at2759"/>
<feature type="region of interest" description="Disordered" evidence="16">
    <location>
        <begin position="466"/>
        <end position="501"/>
    </location>
</feature>
<feature type="compositionally biased region" description="Low complexity" evidence="16">
    <location>
        <begin position="786"/>
        <end position="798"/>
    </location>
</feature>
<evidence type="ECO:0000256" key="4">
    <source>
        <dbReference type="ARBA" id="ARBA00022454"/>
    </source>
</evidence>
<keyword evidence="12" id="KW-0131">Cell cycle</keyword>
<comment type="similarity">
    <text evidence="3">Belongs to the DNA mismatch repair MutL/HexB family.</text>
</comment>
<dbReference type="GO" id="GO:0006298">
    <property type="term" value="P:mismatch repair"/>
    <property type="evidence" value="ECO:0007669"/>
    <property type="project" value="InterPro"/>
</dbReference>
<dbReference type="PANTHER" id="PTHR10073:SF12">
    <property type="entry name" value="DNA MISMATCH REPAIR PROTEIN MLH1"/>
    <property type="match status" value="1"/>
</dbReference>
<feature type="region of interest" description="Disordered" evidence="16">
    <location>
        <begin position="413"/>
        <end position="441"/>
    </location>
</feature>
<dbReference type="Proteomes" id="UP000242450">
    <property type="component" value="Chromosome 24"/>
</dbReference>
<dbReference type="SUPFAM" id="SSF54211">
    <property type="entry name" value="Ribosomal protein S5 domain 2-like"/>
    <property type="match status" value="1"/>
</dbReference>
<evidence type="ECO:0000259" key="17">
    <source>
        <dbReference type="SMART" id="SM01340"/>
    </source>
</evidence>
<keyword evidence="4" id="KW-0158">Chromosome</keyword>
<dbReference type="GO" id="GO:0032389">
    <property type="term" value="C:MutLalpha complex"/>
    <property type="evidence" value="ECO:0007669"/>
    <property type="project" value="TreeGrafter"/>
</dbReference>